<dbReference type="InParanoid" id="A0A2J6TBW9"/>
<dbReference type="AlphaFoldDB" id="A0A2J6TBW9"/>
<accession>A0A2J6TBW9</accession>
<dbReference type="Proteomes" id="UP000235371">
    <property type="component" value="Unassembled WGS sequence"/>
</dbReference>
<dbReference type="GO" id="GO:0050660">
    <property type="term" value="F:flavin adenine dinucleotide binding"/>
    <property type="evidence" value="ECO:0007669"/>
    <property type="project" value="InterPro"/>
</dbReference>
<dbReference type="GeneID" id="36586165"/>
<dbReference type="GO" id="GO:0050661">
    <property type="term" value="F:NADP binding"/>
    <property type="evidence" value="ECO:0007669"/>
    <property type="project" value="InterPro"/>
</dbReference>
<keyword evidence="8" id="KW-1185">Reference proteome</keyword>
<keyword evidence="4" id="KW-0521">NADP</keyword>
<keyword evidence="2" id="KW-0285">Flavoprotein</keyword>
<evidence type="ECO:0000256" key="4">
    <source>
        <dbReference type="ARBA" id="ARBA00022857"/>
    </source>
</evidence>
<keyword evidence="6" id="KW-0812">Transmembrane</keyword>
<reference evidence="7 8" key="1">
    <citation type="submission" date="2016-04" db="EMBL/GenBank/DDBJ databases">
        <title>A degradative enzymes factory behind the ericoid mycorrhizal symbiosis.</title>
        <authorList>
            <consortium name="DOE Joint Genome Institute"/>
            <person name="Martino E."/>
            <person name="Morin E."/>
            <person name="Grelet G."/>
            <person name="Kuo A."/>
            <person name="Kohler A."/>
            <person name="Daghino S."/>
            <person name="Barry K."/>
            <person name="Choi C."/>
            <person name="Cichocki N."/>
            <person name="Clum A."/>
            <person name="Copeland A."/>
            <person name="Hainaut M."/>
            <person name="Haridas S."/>
            <person name="Labutti K."/>
            <person name="Lindquist E."/>
            <person name="Lipzen A."/>
            <person name="Khouja H.-R."/>
            <person name="Murat C."/>
            <person name="Ohm R."/>
            <person name="Olson A."/>
            <person name="Spatafora J."/>
            <person name="Veneault-Fourrey C."/>
            <person name="Henrissat B."/>
            <person name="Grigoriev I."/>
            <person name="Martin F."/>
            <person name="Perotto S."/>
        </authorList>
    </citation>
    <scope>NUCLEOTIDE SEQUENCE [LARGE SCALE GENOMIC DNA]</scope>
    <source>
        <strain evidence="7 8">E</strain>
    </source>
</reference>
<evidence type="ECO:0000256" key="6">
    <source>
        <dbReference type="SAM" id="Phobius"/>
    </source>
</evidence>
<gene>
    <name evidence="7" type="ORF">K444DRAFT_589040</name>
</gene>
<keyword evidence="3" id="KW-0274">FAD</keyword>
<dbReference type="InterPro" id="IPR050346">
    <property type="entry name" value="FMO-like"/>
</dbReference>
<name>A0A2J6TBW9_9HELO</name>
<evidence type="ECO:0000256" key="5">
    <source>
        <dbReference type="ARBA" id="ARBA00023002"/>
    </source>
</evidence>
<dbReference type="PANTHER" id="PTHR23023">
    <property type="entry name" value="DIMETHYLANILINE MONOOXYGENASE"/>
    <property type="match status" value="1"/>
</dbReference>
<protein>
    <submittedName>
        <fullName evidence="7">FAD/NAD(P)-binding domain-containing protein</fullName>
    </submittedName>
</protein>
<feature type="transmembrane region" description="Helical" evidence="6">
    <location>
        <begin position="545"/>
        <end position="569"/>
    </location>
</feature>
<evidence type="ECO:0000256" key="2">
    <source>
        <dbReference type="ARBA" id="ARBA00022630"/>
    </source>
</evidence>
<dbReference type="SUPFAM" id="SSF51905">
    <property type="entry name" value="FAD/NAD(P)-binding domain"/>
    <property type="match status" value="2"/>
</dbReference>
<evidence type="ECO:0000256" key="1">
    <source>
        <dbReference type="ARBA" id="ARBA00009183"/>
    </source>
</evidence>
<dbReference type="InterPro" id="IPR020946">
    <property type="entry name" value="Flavin_mOase-like"/>
</dbReference>
<keyword evidence="6" id="KW-1133">Transmembrane helix</keyword>
<dbReference type="RefSeq" id="XP_024737372.1">
    <property type="nucleotide sequence ID" value="XM_024878088.1"/>
</dbReference>
<evidence type="ECO:0000313" key="7">
    <source>
        <dbReference type="EMBL" id="PMD60468.1"/>
    </source>
</evidence>
<evidence type="ECO:0000313" key="8">
    <source>
        <dbReference type="Proteomes" id="UP000235371"/>
    </source>
</evidence>
<keyword evidence="5" id="KW-0560">Oxidoreductase</keyword>
<dbReference type="PRINTS" id="PR00370">
    <property type="entry name" value="FMOXYGENASE"/>
</dbReference>
<dbReference type="GO" id="GO:0004499">
    <property type="term" value="F:N,N-dimethylaniline monooxygenase activity"/>
    <property type="evidence" value="ECO:0007669"/>
    <property type="project" value="InterPro"/>
</dbReference>
<dbReference type="Gene3D" id="3.50.50.60">
    <property type="entry name" value="FAD/NAD(P)-binding domain"/>
    <property type="match status" value="1"/>
</dbReference>
<keyword evidence="6" id="KW-0472">Membrane</keyword>
<dbReference type="InterPro" id="IPR000960">
    <property type="entry name" value="Flavin_mOase"/>
</dbReference>
<dbReference type="PIRSF" id="PIRSF000332">
    <property type="entry name" value="FMO"/>
    <property type="match status" value="1"/>
</dbReference>
<organism evidence="7 8">
    <name type="scientific">Hyaloscypha bicolor E</name>
    <dbReference type="NCBI Taxonomy" id="1095630"/>
    <lineage>
        <taxon>Eukaryota</taxon>
        <taxon>Fungi</taxon>
        <taxon>Dikarya</taxon>
        <taxon>Ascomycota</taxon>
        <taxon>Pezizomycotina</taxon>
        <taxon>Leotiomycetes</taxon>
        <taxon>Helotiales</taxon>
        <taxon>Hyaloscyphaceae</taxon>
        <taxon>Hyaloscypha</taxon>
        <taxon>Hyaloscypha bicolor</taxon>
    </lineage>
</organism>
<comment type="similarity">
    <text evidence="1">Belongs to the FMO family.</text>
</comment>
<dbReference type="OrthoDB" id="66881at2759"/>
<evidence type="ECO:0000256" key="3">
    <source>
        <dbReference type="ARBA" id="ARBA00022827"/>
    </source>
</evidence>
<dbReference type="EMBL" id="KZ613790">
    <property type="protein sequence ID" value="PMD60468.1"/>
    <property type="molecule type" value="Genomic_DNA"/>
</dbReference>
<dbReference type="InterPro" id="IPR036188">
    <property type="entry name" value="FAD/NAD-bd_sf"/>
</dbReference>
<sequence length="586" mass="65422">MRVAIIGGGSSGLVTLKTLVTAHEFLPGTEPVEARLFEQEDSIGGTFKHRVYEDAELVSSRQLTTFSDYRYNHQSPDFLLATEYCTYLEGYATLFKLLPYINLSTAVTKVRPGIKGGHIVEYVQGGQRLEYACDAIAICSGLHVIPNIPDIQGLKNVPTVIHSSEFKERRQFGVGKNVLIVGSGETGMDIAYLAITSPTKSVTLCHRDGFLCAPKRAPEPSWFGMKPYTTPQGNVPYDVGAASLFDTAYVHPLLRDSFLPWWYYDLFAKWTTWLVSGTKAGLDQWIGEISPERFHASKIFFNKSSKAMPYISAPYRKGSPFNTLRSYVSQIPIVPTGNKVIDLAPFPQSFSPTCNVTFLDNKRPEAEVMRIKAKTLRPDLVILATGYTQSFPFLSSTYPLPFSADIRGIWKAGVEDVAFIGFLRPSFGAIPPLAELQAQLWVLNLLGRLPAPLSPQDHYKLHHLPGSRINYGVDHESYAYQLACDMGSAAGFIEVLGMGWKVAVTWALSAQVNTKFRLTGPWKWEGAKNVMETEIWETVSRRRGFFGHFTLSFMPIVLFGTLSAILYILEQIWKGLKLLWKLLTLS</sequence>
<dbReference type="Pfam" id="PF00743">
    <property type="entry name" value="FMO-like"/>
    <property type="match status" value="2"/>
</dbReference>
<proteinExistence type="inferred from homology"/>